<dbReference type="RefSeq" id="WP_377281998.1">
    <property type="nucleotide sequence ID" value="NZ_JBHRSI010000005.1"/>
</dbReference>
<evidence type="ECO:0000313" key="3">
    <source>
        <dbReference type="Proteomes" id="UP001597237"/>
    </source>
</evidence>
<evidence type="ECO:0000313" key="2">
    <source>
        <dbReference type="EMBL" id="MFD1785041.1"/>
    </source>
</evidence>
<sequence>MHLNPSIQAYFEADRRGDVEALIQTFAPHAAVSDEGRSYVGRQAIGAWWREAKAKYQHVIEPVRAGGEGDLAEVRARVTGQFPGSPTIMTFAFRLEGGQIAGLEIGA</sequence>
<feature type="domain" description="SnoaL-like" evidence="1">
    <location>
        <begin position="7"/>
        <end position="101"/>
    </location>
</feature>
<dbReference type="EMBL" id="JBHUEY010000006">
    <property type="protein sequence ID" value="MFD1785041.1"/>
    <property type="molecule type" value="Genomic_DNA"/>
</dbReference>
<name>A0ABW4N4W5_9CAUL</name>
<dbReference type="Gene3D" id="3.10.450.50">
    <property type="match status" value="1"/>
</dbReference>
<proteinExistence type="predicted"/>
<comment type="caution">
    <text evidence="2">The sequence shown here is derived from an EMBL/GenBank/DDBJ whole genome shotgun (WGS) entry which is preliminary data.</text>
</comment>
<keyword evidence="3" id="KW-1185">Reference proteome</keyword>
<protein>
    <submittedName>
        <fullName evidence="2">Nuclear transport factor 2 family protein</fullName>
    </submittedName>
</protein>
<dbReference type="InterPro" id="IPR037401">
    <property type="entry name" value="SnoaL-like"/>
</dbReference>
<organism evidence="2 3">
    <name type="scientific">Phenylobacterium terrae</name>
    <dbReference type="NCBI Taxonomy" id="2665495"/>
    <lineage>
        <taxon>Bacteria</taxon>
        <taxon>Pseudomonadati</taxon>
        <taxon>Pseudomonadota</taxon>
        <taxon>Alphaproteobacteria</taxon>
        <taxon>Caulobacterales</taxon>
        <taxon>Caulobacteraceae</taxon>
        <taxon>Phenylobacterium</taxon>
    </lineage>
</organism>
<gene>
    <name evidence="2" type="ORF">ACFSC0_16685</name>
</gene>
<dbReference type="InterPro" id="IPR032710">
    <property type="entry name" value="NTF2-like_dom_sf"/>
</dbReference>
<dbReference type="SUPFAM" id="SSF54427">
    <property type="entry name" value="NTF2-like"/>
    <property type="match status" value="1"/>
</dbReference>
<evidence type="ECO:0000259" key="1">
    <source>
        <dbReference type="Pfam" id="PF12680"/>
    </source>
</evidence>
<dbReference type="Pfam" id="PF12680">
    <property type="entry name" value="SnoaL_2"/>
    <property type="match status" value="1"/>
</dbReference>
<reference evidence="3" key="1">
    <citation type="journal article" date="2019" name="Int. J. Syst. Evol. Microbiol.">
        <title>The Global Catalogue of Microorganisms (GCM) 10K type strain sequencing project: providing services to taxonomists for standard genome sequencing and annotation.</title>
        <authorList>
            <consortium name="The Broad Institute Genomics Platform"/>
            <consortium name="The Broad Institute Genome Sequencing Center for Infectious Disease"/>
            <person name="Wu L."/>
            <person name="Ma J."/>
        </authorList>
    </citation>
    <scope>NUCLEOTIDE SEQUENCE [LARGE SCALE GENOMIC DNA]</scope>
    <source>
        <strain evidence="3">DFY28</strain>
    </source>
</reference>
<dbReference type="Proteomes" id="UP001597237">
    <property type="component" value="Unassembled WGS sequence"/>
</dbReference>
<accession>A0ABW4N4W5</accession>